<dbReference type="EMBL" id="MVBO01000031">
    <property type="protein sequence ID" value="OZJ04748.1"/>
    <property type="molecule type" value="Genomic_DNA"/>
</dbReference>
<name>A0A261Y2E3_9FUNG</name>
<comment type="caution">
    <text evidence="4">The sequence shown here is derived from an EMBL/GenBank/DDBJ whole genome shotgun (WGS) entry which is preliminary data.</text>
</comment>
<sequence>MLNIILLCVLSTAKDTTSPTDTTAPTDTSYPTPQDVSSHTPKQGHGLINLGFGQYPLWTIVIVALALFFAIAILAFVLLRRMIPTRDRSGRTSLQRKVRKPKQDLEGGTLLQPTFTEKLTSFAKSTALLKGDKTPKRKSASEAKRRSTGESEAVVLPLDDEKDIVAHDEIVEQPLAQEFRACDTNAAACSPRVPGSMDEGKQNSNAENIEKKHRRSLLGGILRRSAASPSPFSAPTNVSTALEVHITTSLAVSPSTLNTFATAPSPLDSSPYPGLGTSLHRAMVEGDFGPVPAIPDSSFISTQGIQYKSPDLMQLLKINTRLEKADQATNLPSTDSLAVGRANSIGTSIGTSIVGVKSKSSLRSPDVELGSISQLSNERRMTPAAATYDQSEFIKSPSHNESISEGDRGAAHRRSYQDLRRKHSIKKQTAAQELRNCKMNKTKRAPAKKTSDETLGTSSNSIPTSSEATIPIPNSQPQHDLTSPHTFHFDSDKSSDDNVPIAQSDSIPLGMILPLSPNQNSITQRIIIDHRTPAERERDSYLASLRKEPAEASGNMDSNDTATENGSIGSGALQVKKRQSMGTVKTRYIEEGLDASASPEASTPRAFVQQENCTTSTGPST</sequence>
<feature type="region of interest" description="Disordered" evidence="1">
    <location>
        <begin position="126"/>
        <end position="152"/>
    </location>
</feature>
<feature type="transmembrane region" description="Helical" evidence="2">
    <location>
        <begin position="57"/>
        <end position="79"/>
    </location>
</feature>
<keyword evidence="2" id="KW-0472">Membrane</keyword>
<evidence type="ECO:0000313" key="5">
    <source>
        <dbReference type="Proteomes" id="UP000242875"/>
    </source>
</evidence>
<feature type="compositionally biased region" description="Polar residues" evidence="1">
    <location>
        <begin position="555"/>
        <end position="567"/>
    </location>
</feature>
<feature type="compositionally biased region" description="Basic and acidic residues" evidence="1">
    <location>
        <begin position="405"/>
        <end position="419"/>
    </location>
</feature>
<feature type="compositionally biased region" description="Low complexity" evidence="1">
    <location>
        <begin position="15"/>
        <end position="33"/>
    </location>
</feature>
<dbReference type="Proteomes" id="UP000242875">
    <property type="component" value="Unassembled WGS sequence"/>
</dbReference>
<reference evidence="4 5" key="1">
    <citation type="journal article" date="2017" name="Mycologia">
        <title>Bifiguratus adelaidae, gen. et sp. nov., a new member of Mucoromycotina in endophytic and soil-dwelling habitats.</title>
        <authorList>
            <person name="Torres-Cruz T.J."/>
            <person name="Billingsley Tobias T.L."/>
            <person name="Almatruk M."/>
            <person name="Hesse C."/>
            <person name="Kuske C.R."/>
            <person name="Desiro A."/>
            <person name="Benucci G.M."/>
            <person name="Bonito G."/>
            <person name="Stajich J.E."/>
            <person name="Dunlap C."/>
            <person name="Arnold A.E."/>
            <person name="Porras-Alfaro A."/>
        </authorList>
    </citation>
    <scope>NUCLEOTIDE SEQUENCE [LARGE SCALE GENOMIC DNA]</scope>
    <source>
        <strain evidence="4 5">AZ0501</strain>
    </source>
</reference>
<feature type="compositionally biased region" description="Polar residues" evidence="1">
    <location>
        <begin position="453"/>
        <end position="485"/>
    </location>
</feature>
<keyword evidence="3" id="KW-0732">Signal</keyword>
<dbReference type="AlphaFoldDB" id="A0A261Y2E3"/>
<evidence type="ECO:0000313" key="4">
    <source>
        <dbReference type="EMBL" id="OZJ04748.1"/>
    </source>
</evidence>
<keyword evidence="5" id="KW-1185">Reference proteome</keyword>
<feature type="region of interest" description="Disordered" evidence="1">
    <location>
        <begin position="548"/>
        <end position="581"/>
    </location>
</feature>
<feature type="region of interest" description="Disordered" evidence="1">
    <location>
        <begin position="15"/>
        <end position="41"/>
    </location>
</feature>
<evidence type="ECO:0000256" key="3">
    <source>
        <dbReference type="SAM" id="SignalP"/>
    </source>
</evidence>
<feature type="chain" id="PRO_5013170386" evidence="3">
    <location>
        <begin position="20"/>
        <end position="621"/>
    </location>
</feature>
<keyword evidence="2" id="KW-0812">Transmembrane</keyword>
<protein>
    <submittedName>
        <fullName evidence="4">Uncharacterized protein</fullName>
    </submittedName>
</protein>
<feature type="compositionally biased region" description="Basic residues" evidence="1">
    <location>
        <begin position="438"/>
        <end position="447"/>
    </location>
</feature>
<keyword evidence="2" id="KW-1133">Transmembrane helix</keyword>
<feature type="region of interest" description="Disordered" evidence="1">
    <location>
        <begin position="391"/>
        <end position="498"/>
    </location>
</feature>
<gene>
    <name evidence="4" type="ORF">BZG36_01795</name>
</gene>
<organism evidence="4 5">
    <name type="scientific">Bifiguratus adelaidae</name>
    <dbReference type="NCBI Taxonomy" id="1938954"/>
    <lineage>
        <taxon>Eukaryota</taxon>
        <taxon>Fungi</taxon>
        <taxon>Fungi incertae sedis</taxon>
        <taxon>Mucoromycota</taxon>
        <taxon>Mucoromycotina</taxon>
        <taxon>Endogonomycetes</taxon>
        <taxon>Endogonales</taxon>
        <taxon>Endogonales incertae sedis</taxon>
        <taxon>Bifiguratus</taxon>
    </lineage>
</organism>
<feature type="compositionally biased region" description="Basic and acidic residues" evidence="1">
    <location>
        <begin position="130"/>
        <end position="149"/>
    </location>
</feature>
<feature type="signal peptide" evidence="3">
    <location>
        <begin position="1"/>
        <end position="19"/>
    </location>
</feature>
<evidence type="ECO:0000256" key="2">
    <source>
        <dbReference type="SAM" id="Phobius"/>
    </source>
</evidence>
<dbReference type="OrthoDB" id="2410735at2759"/>
<feature type="region of interest" description="Disordered" evidence="1">
    <location>
        <begin position="89"/>
        <end position="109"/>
    </location>
</feature>
<proteinExistence type="predicted"/>
<evidence type="ECO:0000256" key="1">
    <source>
        <dbReference type="SAM" id="MobiDB-lite"/>
    </source>
</evidence>
<feature type="compositionally biased region" description="Polar residues" evidence="1">
    <location>
        <begin position="609"/>
        <end position="621"/>
    </location>
</feature>
<feature type="region of interest" description="Disordered" evidence="1">
    <location>
        <begin position="594"/>
        <end position="621"/>
    </location>
</feature>
<feature type="compositionally biased region" description="Basic and acidic residues" evidence="1">
    <location>
        <begin position="487"/>
        <end position="496"/>
    </location>
</feature>
<feature type="region of interest" description="Disordered" evidence="1">
    <location>
        <begin position="192"/>
        <end position="211"/>
    </location>
</feature>
<accession>A0A261Y2E3</accession>